<dbReference type="SUPFAM" id="SSF50978">
    <property type="entry name" value="WD40 repeat-like"/>
    <property type="match status" value="1"/>
</dbReference>
<feature type="compositionally biased region" description="Acidic residues" evidence="16">
    <location>
        <begin position="950"/>
        <end position="959"/>
    </location>
</feature>
<dbReference type="GO" id="GO:0006325">
    <property type="term" value="P:chromatin organization"/>
    <property type="evidence" value="ECO:0007669"/>
    <property type="project" value="UniProtKB-KW"/>
</dbReference>
<dbReference type="SMART" id="SM00533">
    <property type="entry name" value="MUTSd"/>
    <property type="match status" value="1"/>
</dbReference>
<dbReference type="FunFam" id="3.40.1170.10:FF:000002">
    <property type="entry name" value="DNA mismatch repair protein"/>
    <property type="match status" value="1"/>
</dbReference>
<dbReference type="GO" id="GO:0032301">
    <property type="term" value="C:MutSalpha complex"/>
    <property type="evidence" value="ECO:0007669"/>
    <property type="project" value="TreeGrafter"/>
</dbReference>
<feature type="region of interest" description="Disordered" evidence="16">
    <location>
        <begin position="612"/>
        <end position="633"/>
    </location>
</feature>
<dbReference type="PANTHER" id="PTHR11361">
    <property type="entry name" value="DNA MISMATCH REPAIR PROTEIN MUTS FAMILY MEMBER"/>
    <property type="match status" value="1"/>
</dbReference>
<evidence type="ECO:0000259" key="17">
    <source>
        <dbReference type="PROSITE" id="PS00486"/>
    </source>
</evidence>
<dbReference type="GO" id="GO:0016887">
    <property type="term" value="F:ATP hydrolysis activity"/>
    <property type="evidence" value="ECO:0007669"/>
    <property type="project" value="UniProtKB-ARBA"/>
</dbReference>
<evidence type="ECO:0000256" key="1">
    <source>
        <dbReference type="ARBA" id="ARBA00004123"/>
    </source>
</evidence>
<dbReference type="Pfam" id="PF00488">
    <property type="entry name" value="MutS_V"/>
    <property type="match status" value="1"/>
</dbReference>
<reference evidence="18" key="1">
    <citation type="submission" date="2023-01" db="EMBL/GenBank/DDBJ databases">
        <title>The chitinases involved in constricting ring structure development in the nematode-trapping fungus Drechslerella dactyloides.</title>
        <authorList>
            <person name="Wang R."/>
            <person name="Zhang L."/>
            <person name="Tang P."/>
            <person name="Li S."/>
            <person name="Liang L."/>
        </authorList>
    </citation>
    <scope>NUCLEOTIDE SEQUENCE</scope>
    <source>
        <strain evidence="18">YMF1.00031</strain>
    </source>
</reference>
<comment type="similarity">
    <text evidence="2">Belongs to the DNA mismatch repair MutS family.</text>
</comment>
<comment type="similarity">
    <text evidence="3">Belongs to the WD repeat HIR1 family.</text>
</comment>
<feature type="repeat" description="WD" evidence="15">
    <location>
        <begin position="152"/>
        <end position="193"/>
    </location>
</feature>
<dbReference type="SUPFAM" id="SSF48334">
    <property type="entry name" value="DNA repair protein MutS, domain III"/>
    <property type="match status" value="1"/>
</dbReference>
<dbReference type="InterPro" id="IPR036187">
    <property type="entry name" value="DNA_mismatch_repair_MutS_sf"/>
</dbReference>
<evidence type="ECO:0000256" key="14">
    <source>
        <dbReference type="ARBA" id="ARBA00073775"/>
    </source>
</evidence>
<dbReference type="GO" id="GO:0030983">
    <property type="term" value="F:mismatched DNA binding"/>
    <property type="evidence" value="ECO:0007669"/>
    <property type="project" value="InterPro"/>
</dbReference>
<evidence type="ECO:0000256" key="13">
    <source>
        <dbReference type="ARBA" id="ARBA00073548"/>
    </source>
</evidence>
<evidence type="ECO:0000256" key="8">
    <source>
        <dbReference type="ARBA" id="ARBA00022840"/>
    </source>
</evidence>
<feature type="compositionally biased region" description="Pro residues" evidence="16">
    <location>
        <begin position="257"/>
        <end position="267"/>
    </location>
</feature>
<evidence type="ECO:0000256" key="11">
    <source>
        <dbReference type="ARBA" id="ARBA00023204"/>
    </source>
</evidence>
<keyword evidence="4 15" id="KW-0853">WD repeat</keyword>
<dbReference type="InterPro" id="IPR036322">
    <property type="entry name" value="WD40_repeat_dom_sf"/>
</dbReference>
<keyword evidence="8" id="KW-0067">ATP-binding</keyword>
<feature type="compositionally biased region" description="Low complexity" evidence="16">
    <location>
        <begin position="1076"/>
        <end position="1096"/>
    </location>
</feature>
<dbReference type="Pfam" id="PF05190">
    <property type="entry name" value="MutS_IV"/>
    <property type="match status" value="1"/>
</dbReference>
<dbReference type="Gene3D" id="3.40.1170.10">
    <property type="entry name" value="DNA repair protein MutS, domain I"/>
    <property type="match status" value="1"/>
</dbReference>
<dbReference type="Pfam" id="PF00400">
    <property type="entry name" value="WD40"/>
    <property type="match status" value="1"/>
</dbReference>
<keyword evidence="12" id="KW-0539">Nucleus</keyword>
<feature type="repeat" description="WD" evidence="15">
    <location>
        <begin position="10"/>
        <end position="51"/>
    </location>
</feature>
<accession>A0AAD6IR17</accession>
<dbReference type="InterPro" id="IPR000432">
    <property type="entry name" value="DNA_mismatch_repair_MutS_C"/>
</dbReference>
<evidence type="ECO:0000256" key="10">
    <source>
        <dbReference type="ARBA" id="ARBA00023125"/>
    </source>
</evidence>
<dbReference type="FunFam" id="1.10.1420.10:FF:000019">
    <property type="entry name" value="DNA mismatch repair protein"/>
    <property type="match status" value="1"/>
</dbReference>
<organism evidence="18 19">
    <name type="scientific">Drechslerella dactyloides</name>
    <name type="common">Nematode-trapping fungus</name>
    <name type="synonym">Arthrobotrys dactyloides</name>
    <dbReference type="NCBI Taxonomy" id="74499"/>
    <lineage>
        <taxon>Eukaryota</taxon>
        <taxon>Fungi</taxon>
        <taxon>Dikarya</taxon>
        <taxon>Ascomycota</taxon>
        <taxon>Pezizomycotina</taxon>
        <taxon>Orbiliomycetes</taxon>
        <taxon>Orbiliales</taxon>
        <taxon>Orbiliaceae</taxon>
        <taxon>Drechslerella</taxon>
    </lineage>
</organism>
<keyword evidence="10" id="KW-0238">DNA-binding</keyword>
<gene>
    <name evidence="18" type="ORF">Dda_8689</name>
</gene>
<dbReference type="SUPFAM" id="SSF52540">
    <property type="entry name" value="P-loop containing nucleoside triphosphate hydrolases"/>
    <property type="match status" value="1"/>
</dbReference>
<feature type="domain" description="DNA mismatch repair proteins mutS family" evidence="17">
    <location>
        <begin position="1828"/>
        <end position="1844"/>
    </location>
</feature>
<dbReference type="PROSITE" id="PS00486">
    <property type="entry name" value="DNA_MISMATCH_REPAIR_2"/>
    <property type="match status" value="1"/>
</dbReference>
<dbReference type="InterPro" id="IPR036678">
    <property type="entry name" value="MutS_con_dom_sf"/>
</dbReference>
<dbReference type="SUPFAM" id="SSF55271">
    <property type="entry name" value="DNA repair protein MutS, domain I"/>
    <property type="match status" value="1"/>
</dbReference>
<dbReference type="Gene3D" id="3.30.420.110">
    <property type="entry name" value="MutS, connector domain"/>
    <property type="match status" value="1"/>
</dbReference>
<dbReference type="InterPro" id="IPR007696">
    <property type="entry name" value="DNA_mismatch_repair_MutS_core"/>
</dbReference>
<feature type="compositionally biased region" description="Basic residues" evidence="16">
    <location>
        <begin position="965"/>
        <end position="975"/>
    </location>
</feature>
<feature type="region of interest" description="Disordered" evidence="16">
    <location>
        <begin position="778"/>
        <end position="1107"/>
    </location>
</feature>
<proteinExistence type="inferred from homology"/>
<keyword evidence="5" id="KW-0677">Repeat</keyword>
<dbReference type="Pfam" id="PF01624">
    <property type="entry name" value="MutS_I"/>
    <property type="match status" value="1"/>
</dbReference>
<evidence type="ECO:0000256" key="9">
    <source>
        <dbReference type="ARBA" id="ARBA00022853"/>
    </source>
</evidence>
<dbReference type="SMART" id="SM00320">
    <property type="entry name" value="WD40"/>
    <property type="match status" value="5"/>
</dbReference>
<feature type="region of interest" description="Disordered" evidence="16">
    <location>
        <begin position="694"/>
        <end position="748"/>
    </location>
</feature>
<dbReference type="NCBIfam" id="NF003810">
    <property type="entry name" value="PRK05399.1"/>
    <property type="match status" value="1"/>
</dbReference>
<dbReference type="PANTHER" id="PTHR11361:SF148">
    <property type="entry name" value="DNA MISMATCH REPAIR PROTEIN MSH6"/>
    <property type="match status" value="1"/>
</dbReference>
<keyword evidence="7" id="KW-0227">DNA damage</keyword>
<feature type="compositionally biased region" description="Pro residues" evidence="16">
    <location>
        <begin position="1050"/>
        <end position="1060"/>
    </location>
</feature>
<evidence type="ECO:0000256" key="7">
    <source>
        <dbReference type="ARBA" id="ARBA00022763"/>
    </source>
</evidence>
<feature type="compositionally biased region" description="Low complexity" evidence="16">
    <location>
        <begin position="833"/>
        <end position="844"/>
    </location>
</feature>
<dbReference type="GO" id="GO:0006298">
    <property type="term" value="P:mismatch repair"/>
    <property type="evidence" value="ECO:0007669"/>
    <property type="project" value="InterPro"/>
</dbReference>
<feature type="compositionally biased region" description="Acidic residues" evidence="16">
    <location>
        <begin position="992"/>
        <end position="1023"/>
    </location>
</feature>
<feature type="region of interest" description="Disordered" evidence="16">
    <location>
        <begin position="245"/>
        <end position="331"/>
    </location>
</feature>
<dbReference type="PROSITE" id="PS50082">
    <property type="entry name" value="WD_REPEATS_2"/>
    <property type="match status" value="3"/>
</dbReference>
<name>A0AAD6IR17_DREDA</name>
<dbReference type="InterPro" id="IPR007861">
    <property type="entry name" value="DNA_mismatch_repair_MutS_clamp"/>
</dbReference>
<evidence type="ECO:0000256" key="4">
    <source>
        <dbReference type="ARBA" id="ARBA00022574"/>
    </source>
</evidence>
<feature type="compositionally biased region" description="Polar residues" evidence="16">
    <location>
        <begin position="779"/>
        <end position="793"/>
    </location>
</feature>
<dbReference type="EMBL" id="JAQGDS010000012">
    <property type="protein sequence ID" value="KAJ6256821.1"/>
    <property type="molecule type" value="Genomic_DNA"/>
</dbReference>
<dbReference type="Gene3D" id="3.40.50.300">
    <property type="entry name" value="P-loop containing nucleotide triphosphate hydrolases"/>
    <property type="match status" value="1"/>
</dbReference>
<comment type="subcellular location">
    <subcellularLocation>
        <location evidence="1">Nucleus</location>
    </subcellularLocation>
</comment>
<dbReference type="FunFam" id="1.10.1420.10:FF:000014">
    <property type="entry name" value="DNA mismatch repair protein"/>
    <property type="match status" value="1"/>
</dbReference>
<keyword evidence="9" id="KW-0156">Chromatin regulator</keyword>
<feature type="repeat" description="WD" evidence="15">
    <location>
        <begin position="194"/>
        <end position="235"/>
    </location>
</feature>
<evidence type="ECO:0000256" key="16">
    <source>
        <dbReference type="SAM" id="MobiDB-lite"/>
    </source>
</evidence>
<dbReference type="InterPro" id="IPR015943">
    <property type="entry name" value="WD40/YVTN_repeat-like_dom_sf"/>
</dbReference>
<evidence type="ECO:0000256" key="2">
    <source>
        <dbReference type="ARBA" id="ARBA00006271"/>
    </source>
</evidence>
<evidence type="ECO:0000256" key="15">
    <source>
        <dbReference type="PROSITE-ProRule" id="PRU00221"/>
    </source>
</evidence>
<dbReference type="SMART" id="SM00534">
    <property type="entry name" value="MUTSac"/>
    <property type="match status" value="1"/>
</dbReference>
<dbReference type="InterPro" id="IPR016151">
    <property type="entry name" value="DNA_mismatch_repair_MutS_N"/>
</dbReference>
<keyword evidence="6" id="KW-0547">Nucleotide-binding</keyword>
<dbReference type="GO" id="GO:0005524">
    <property type="term" value="F:ATP binding"/>
    <property type="evidence" value="ECO:0007669"/>
    <property type="project" value="UniProtKB-KW"/>
</dbReference>
<dbReference type="InterPro" id="IPR001680">
    <property type="entry name" value="WD40_rpt"/>
</dbReference>
<protein>
    <recommendedName>
        <fullName evidence="13">DNA mismatch repair protein MSH6</fullName>
    </recommendedName>
    <alternativeName>
        <fullName evidence="14">DNA mismatch repair protein Msh6</fullName>
    </alternativeName>
</protein>
<dbReference type="InterPro" id="IPR007695">
    <property type="entry name" value="DNA_mismatch_repair_MutS-lik_N"/>
</dbReference>
<evidence type="ECO:0000313" key="19">
    <source>
        <dbReference type="Proteomes" id="UP001221413"/>
    </source>
</evidence>
<dbReference type="Pfam" id="PF24105">
    <property type="entry name" value="Beta-prop_CAF1B_HIR1"/>
    <property type="match status" value="2"/>
</dbReference>
<feature type="compositionally biased region" description="Polar residues" evidence="16">
    <location>
        <begin position="800"/>
        <end position="821"/>
    </location>
</feature>
<keyword evidence="19" id="KW-1185">Reference proteome</keyword>
<comment type="caution">
    <text evidence="18">The sequence shown here is derived from an EMBL/GenBank/DDBJ whole genome shotgun (WGS) entry which is preliminary data.</text>
</comment>
<feature type="compositionally biased region" description="Low complexity" evidence="16">
    <location>
        <begin position="300"/>
        <end position="331"/>
    </location>
</feature>
<evidence type="ECO:0000256" key="6">
    <source>
        <dbReference type="ARBA" id="ARBA00022741"/>
    </source>
</evidence>
<evidence type="ECO:0000256" key="5">
    <source>
        <dbReference type="ARBA" id="ARBA00022737"/>
    </source>
</evidence>
<keyword evidence="11" id="KW-0234">DNA repair</keyword>
<sequence>MKAVPLSIHWHDENQPVYSAHFEPNGKRLATAGGDNNVRLWLITGGEDKKVTYLSTLAKHTQAVNVVRWCPRGKYITVRTDVPPFYARILRNNSVLGLTESCAHVHLGEMLASAGDDGNVILWVQSNSHSTKASYGEDDSDDKETWRQKHMCRSMGSEIYDLAWSPDGDFFITGSMDNVARIYDAQKGSMVRQIAEHSAYVQGVAWDPLNEYVATQSSDRSVHIYALKSKDGQFSLSQHNKISRMELPPIRRNPSASPAPPDLPPTSRPLGADLTVPLASPVPSAPGTPTSFGLPMNPPVVAHSRASSFSSSPSLRRSTSPSPALPLPAVRPVDSPKLLSMGVKNHMMYCDDAMTSFFRRLAFTPDGSLLFTPAGQYKVTHPPSADGVKVPDEVINTVYIYTRAGLNRPPIAHLPGHKKPSVAVACSPILYTFRKASVQTKHITVDTSSADESISSLPPPAINTEMDPPPTTNMHTSPPAPPSVPGNAAFALPYRMVYAVATKDAVLIYDTQQQTPLCIVSNLHYAAFTDLTWAPDGNTLLVTSTDGFCSVVAFSPGELGNIHSPNLVSNPMASSSSVISPPIIGGEPPVKRPPSPFLVSGSSRIPTNPVRSISSSAINTPTPFTPGSNPADAGEILSNPTPVVSTIPSVSSSVSGYSLGTSTPWKTPPATPAAAANLPAATAPPAIASPAIMPTIPGATPPTILGKRENSEPKTQVGASSEPAGPPGVAKEETSEADQGGDKKRRRVAPTFVRNIGEDHLEGPKTLALRVYYARPRATPSNGTDIQSTTMAPSTAKKPSGSNGPSTPASASGPKQRSLFTFFQKVAREDQPARAPAPSASSGATNDKMDETPAAAEEEAMLPPPLKPSASRSSLKARHAGGKPKGGFVTPVASSDPARASSPVNGMEDEMNGLKLNSSVARTSKSDIRAADASSPLGRTGRRKVNYAEADSDDEDEDMISAGRRNSKRTSKRQKIVVSDDEDEFVAAVDSPEADDAEEHEYGLSDDDLDDFVVDDDDDDEDSYAQKSRKRKRTEKKTTTKRSSAAAAPSSPPRSSPPPIASSSASGSALKFRYDPTAPSSSIASSHPSKSSAVRSQNKTPVEKPKLKAKEDEIRYPWLVDIQDRDGNRPGDEDYDPRTLFIPKYAWNKFSPFEKQYWEIKQDLFDTVVFFKKGKFYELYENDATIGAQQFDLKLTDRVNMRMVGVPESSLDMWASQFIAKGYKIARVGQKETALGKEMRESDTKKKDADKVIRRELECVFTGGTLVDEAMLQNEMATYCVAIKESVEDGFQDDVDATKFETLVAQIRPKELVLEKGCLSTKALRILKTNTDTMTIWTYLKSEREFWDGEHTIRELESSTYFEKEDSTAWPETLESSRDKPLVILGNFQWYDPIRKSTSLVMDGQTLQNLEIFSNSFDGGAAGTLFNLLNQCITPFGKRTFRQWLCHPLADAKRINARLDAVEAIMADPTLLDTFSSQLNRLPDLERMISRIHAGSCKPADFLRVIEGFEQINLTMSEIKAYGGGGEGVIADLITSMPDLDSLLEPWNTAFNRKEAKDGKLIPEHGVEQDFDDSQDTITRIEQELQGMLSSYRSKLKSSALRFCDSGKEIYLVEAPVKVKVPDNWMQMSATKQVKRYYSPEGKAKVRELQEARERHAQIQKDLLGRFCTRFDGQYTEWFMAVKVISQLDCLISLAKASQGLGEPSCRPVFVEAERSKLEFEELRHPCMVGAVGDFIPNDIRLGGKNAKITLLTGANAAGKSTILRMTCVGVIMAQIGCYVPAVSCRMTVVDRIMSRLGANDNIFAAQSTFFVELSETKKILSEATPRSLVILDELGRGTSSYDGVAIAQAVLHHVATHIGAIGYFATHYGSLAVEFQDHPEIQPRRMRILVDDDQRNITFLYKLEDGVAEKSFGMYCAAMCGIDRSIIDKAEEAAAMFEHTSRLREGLEKAREGCYVPLGLQSDLAWLVRGEIEGDMGGMAMETMIRAIKAL</sequence>
<dbReference type="Gene3D" id="1.10.1420.10">
    <property type="match status" value="2"/>
</dbReference>
<evidence type="ECO:0000256" key="12">
    <source>
        <dbReference type="ARBA" id="ARBA00023242"/>
    </source>
</evidence>
<dbReference type="PROSITE" id="PS50294">
    <property type="entry name" value="WD_REPEATS_REGION"/>
    <property type="match status" value="1"/>
</dbReference>
<dbReference type="InterPro" id="IPR045076">
    <property type="entry name" value="MutS"/>
</dbReference>
<dbReference type="Pfam" id="PF05192">
    <property type="entry name" value="MutS_III"/>
    <property type="match status" value="1"/>
</dbReference>
<evidence type="ECO:0000313" key="18">
    <source>
        <dbReference type="EMBL" id="KAJ6256821.1"/>
    </source>
</evidence>
<dbReference type="InterPro" id="IPR027417">
    <property type="entry name" value="P-loop_NTPase"/>
</dbReference>
<dbReference type="InterPro" id="IPR055410">
    <property type="entry name" value="Beta-prop_CAF1B_HIR1"/>
</dbReference>
<dbReference type="FunFam" id="3.40.50.300:FF:000771">
    <property type="entry name" value="DNA mismatch repair protein"/>
    <property type="match status" value="1"/>
</dbReference>
<dbReference type="Gene3D" id="2.130.10.10">
    <property type="entry name" value="YVTN repeat-like/Quinoprotein amine dehydrogenase"/>
    <property type="match status" value="3"/>
</dbReference>
<feature type="compositionally biased region" description="Polar residues" evidence="16">
    <location>
        <begin position="612"/>
        <end position="628"/>
    </location>
</feature>
<dbReference type="Proteomes" id="UP001221413">
    <property type="component" value="Unassembled WGS sequence"/>
</dbReference>
<evidence type="ECO:0000256" key="3">
    <source>
        <dbReference type="ARBA" id="ARBA00007306"/>
    </source>
</evidence>
<dbReference type="GO" id="GO:0140664">
    <property type="term" value="F:ATP-dependent DNA damage sensor activity"/>
    <property type="evidence" value="ECO:0007669"/>
    <property type="project" value="InterPro"/>
</dbReference>